<organism evidence="1 2">
    <name type="scientific">Choiromyces venosus 120613-1</name>
    <dbReference type="NCBI Taxonomy" id="1336337"/>
    <lineage>
        <taxon>Eukaryota</taxon>
        <taxon>Fungi</taxon>
        <taxon>Dikarya</taxon>
        <taxon>Ascomycota</taxon>
        <taxon>Pezizomycotina</taxon>
        <taxon>Pezizomycetes</taxon>
        <taxon>Pezizales</taxon>
        <taxon>Tuberaceae</taxon>
        <taxon>Choiromyces</taxon>
    </lineage>
</organism>
<gene>
    <name evidence="1" type="ORF">L873DRAFT_1794326</name>
</gene>
<evidence type="ECO:0000313" key="1">
    <source>
        <dbReference type="EMBL" id="RPA92307.1"/>
    </source>
</evidence>
<protein>
    <submittedName>
        <fullName evidence="1">Uncharacterized protein</fullName>
    </submittedName>
</protein>
<accession>A0A3N4J4Y6</accession>
<proteinExistence type="predicted"/>
<keyword evidence="2" id="KW-1185">Reference proteome</keyword>
<sequence>MTACAYWVRGIDLFLSTITSSSSSPHFPDSSSAFNCYQERPAQDEAATDADYQAYGLEKGVLSSEEGEGDGVLRVVSDEAERIVRAQGVAEEELGGGARVARIEAAVRDLVEAGVVSVEKKVGGGG</sequence>
<dbReference type="EMBL" id="ML120476">
    <property type="protein sequence ID" value="RPA92307.1"/>
    <property type="molecule type" value="Genomic_DNA"/>
</dbReference>
<dbReference type="AlphaFoldDB" id="A0A3N4J4Y6"/>
<dbReference type="STRING" id="1336337.A0A3N4J4Y6"/>
<reference evidence="1 2" key="1">
    <citation type="journal article" date="2018" name="Nat. Ecol. Evol.">
        <title>Pezizomycetes genomes reveal the molecular basis of ectomycorrhizal truffle lifestyle.</title>
        <authorList>
            <person name="Murat C."/>
            <person name="Payen T."/>
            <person name="Noel B."/>
            <person name="Kuo A."/>
            <person name="Morin E."/>
            <person name="Chen J."/>
            <person name="Kohler A."/>
            <person name="Krizsan K."/>
            <person name="Balestrini R."/>
            <person name="Da Silva C."/>
            <person name="Montanini B."/>
            <person name="Hainaut M."/>
            <person name="Levati E."/>
            <person name="Barry K.W."/>
            <person name="Belfiori B."/>
            <person name="Cichocki N."/>
            <person name="Clum A."/>
            <person name="Dockter R.B."/>
            <person name="Fauchery L."/>
            <person name="Guy J."/>
            <person name="Iotti M."/>
            <person name="Le Tacon F."/>
            <person name="Lindquist E.A."/>
            <person name="Lipzen A."/>
            <person name="Malagnac F."/>
            <person name="Mello A."/>
            <person name="Molinier V."/>
            <person name="Miyauchi S."/>
            <person name="Poulain J."/>
            <person name="Riccioni C."/>
            <person name="Rubini A."/>
            <person name="Sitrit Y."/>
            <person name="Splivallo R."/>
            <person name="Traeger S."/>
            <person name="Wang M."/>
            <person name="Zifcakova L."/>
            <person name="Wipf D."/>
            <person name="Zambonelli A."/>
            <person name="Paolocci F."/>
            <person name="Nowrousian M."/>
            <person name="Ottonello S."/>
            <person name="Baldrian P."/>
            <person name="Spatafora J.W."/>
            <person name="Henrissat B."/>
            <person name="Nagy L.G."/>
            <person name="Aury J.M."/>
            <person name="Wincker P."/>
            <person name="Grigoriev I.V."/>
            <person name="Bonfante P."/>
            <person name="Martin F.M."/>
        </authorList>
    </citation>
    <scope>NUCLEOTIDE SEQUENCE [LARGE SCALE GENOMIC DNA]</scope>
    <source>
        <strain evidence="1 2">120613-1</strain>
    </source>
</reference>
<name>A0A3N4J4Y6_9PEZI</name>
<evidence type="ECO:0000313" key="2">
    <source>
        <dbReference type="Proteomes" id="UP000276215"/>
    </source>
</evidence>
<dbReference type="Proteomes" id="UP000276215">
    <property type="component" value="Unassembled WGS sequence"/>
</dbReference>